<dbReference type="AlphaFoldDB" id="A0A9Q0G0J6"/>
<comment type="caution">
    <text evidence="1">The sequence shown here is derived from an EMBL/GenBank/DDBJ whole genome shotgun (WGS) entry which is preliminary data.</text>
</comment>
<name>A0A9Q0G0J6_9ROSI</name>
<accession>A0A9Q0G0J6</accession>
<proteinExistence type="predicted"/>
<reference evidence="1" key="2">
    <citation type="journal article" date="2023" name="Plants (Basel)">
        <title>Annotation of the Turnera subulata (Passifloraceae) Draft Genome Reveals the S-Locus Evolved after the Divergence of Turneroideae from Passifloroideae in a Stepwise Manner.</title>
        <authorList>
            <person name="Henning P.M."/>
            <person name="Roalson E.H."/>
            <person name="Mir W."/>
            <person name="McCubbin A.G."/>
            <person name="Shore J.S."/>
        </authorList>
    </citation>
    <scope>NUCLEOTIDE SEQUENCE</scope>
    <source>
        <strain evidence="1">F60SS</strain>
    </source>
</reference>
<sequence>MTNMTHLRLLFMPKPIPSPNGGAGRCWVLMRSMRMRIRALKHTYGAVHHQTMHSLQNQNQTKIIKTDVHLGQ</sequence>
<protein>
    <submittedName>
        <fullName evidence="1">Uncharacterized protein</fullName>
    </submittedName>
</protein>
<evidence type="ECO:0000313" key="1">
    <source>
        <dbReference type="EMBL" id="KAJ4839736.1"/>
    </source>
</evidence>
<reference evidence="1" key="1">
    <citation type="submission" date="2022-02" db="EMBL/GenBank/DDBJ databases">
        <authorList>
            <person name="Henning P.M."/>
            <person name="McCubbin A.G."/>
            <person name="Shore J.S."/>
        </authorList>
    </citation>
    <scope>NUCLEOTIDE SEQUENCE</scope>
    <source>
        <strain evidence="1">F60SS</strain>
        <tissue evidence="1">Leaves</tissue>
    </source>
</reference>
<keyword evidence="2" id="KW-1185">Reference proteome</keyword>
<dbReference type="EMBL" id="JAKUCV010003210">
    <property type="protein sequence ID" value="KAJ4839736.1"/>
    <property type="molecule type" value="Genomic_DNA"/>
</dbReference>
<dbReference type="Proteomes" id="UP001141552">
    <property type="component" value="Unassembled WGS sequence"/>
</dbReference>
<evidence type="ECO:0000313" key="2">
    <source>
        <dbReference type="Proteomes" id="UP001141552"/>
    </source>
</evidence>
<gene>
    <name evidence="1" type="ORF">Tsubulata_026663</name>
</gene>
<organism evidence="1 2">
    <name type="scientific">Turnera subulata</name>
    <dbReference type="NCBI Taxonomy" id="218843"/>
    <lineage>
        <taxon>Eukaryota</taxon>
        <taxon>Viridiplantae</taxon>
        <taxon>Streptophyta</taxon>
        <taxon>Embryophyta</taxon>
        <taxon>Tracheophyta</taxon>
        <taxon>Spermatophyta</taxon>
        <taxon>Magnoliopsida</taxon>
        <taxon>eudicotyledons</taxon>
        <taxon>Gunneridae</taxon>
        <taxon>Pentapetalae</taxon>
        <taxon>rosids</taxon>
        <taxon>fabids</taxon>
        <taxon>Malpighiales</taxon>
        <taxon>Passifloraceae</taxon>
        <taxon>Turnera</taxon>
    </lineage>
</organism>